<keyword evidence="8" id="KW-1185">Reference proteome</keyword>
<dbReference type="Proteomes" id="UP000262172">
    <property type="component" value="Unassembled WGS sequence"/>
</dbReference>
<evidence type="ECO:0000259" key="6">
    <source>
        <dbReference type="PROSITE" id="PS50977"/>
    </source>
</evidence>
<keyword evidence="2" id="KW-0805">Transcription regulation</keyword>
<keyword evidence="1" id="KW-0678">Repressor</keyword>
<dbReference type="PROSITE" id="PS01081">
    <property type="entry name" value="HTH_TETR_1"/>
    <property type="match status" value="1"/>
</dbReference>
<evidence type="ECO:0000256" key="3">
    <source>
        <dbReference type="ARBA" id="ARBA00023125"/>
    </source>
</evidence>
<comment type="caution">
    <text evidence="7">The sequence shown here is derived from an EMBL/GenBank/DDBJ whole genome shotgun (WGS) entry which is preliminary data.</text>
</comment>
<dbReference type="GO" id="GO:0000976">
    <property type="term" value="F:transcription cis-regulatory region binding"/>
    <property type="evidence" value="ECO:0007669"/>
    <property type="project" value="TreeGrafter"/>
</dbReference>
<name>A0A371NV88_9MICO</name>
<dbReference type="InterPro" id="IPR009057">
    <property type="entry name" value="Homeodomain-like_sf"/>
</dbReference>
<dbReference type="OrthoDB" id="2356263at2"/>
<gene>
    <name evidence="7" type="ORF">DY023_08960</name>
</gene>
<sequence length="182" mass="19378">MSNRDKLLKAAKECLLTVGYERTTVRHLVAASGANQASINYHFGSKEQLLTTALRDLNREWGDVLFAALARPADEAARRDDVAVWGRIIVSIQANRDLWAVNFESLSSARADDEIRGMIAEGQRLAREALARTFGGADDAAAVGARCYAALVGLAAQWLIDPDAAPSAEQIAAASGVAAVSP</sequence>
<dbReference type="PANTHER" id="PTHR30055:SF219">
    <property type="entry name" value="TRANSCRIPTIONAL REGULATORY PROTEIN"/>
    <property type="match status" value="1"/>
</dbReference>
<dbReference type="InterPro" id="IPR023772">
    <property type="entry name" value="DNA-bd_HTH_TetR-type_CS"/>
</dbReference>
<proteinExistence type="predicted"/>
<dbReference type="PROSITE" id="PS50977">
    <property type="entry name" value="HTH_TETR_2"/>
    <property type="match status" value="1"/>
</dbReference>
<dbReference type="PRINTS" id="PR00455">
    <property type="entry name" value="HTHTETR"/>
</dbReference>
<dbReference type="EMBL" id="QUAB01000040">
    <property type="protein sequence ID" value="REJ05738.1"/>
    <property type="molecule type" value="Genomic_DNA"/>
</dbReference>
<dbReference type="InterPro" id="IPR001647">
    <property type="entry name" value="HTH_TetR"/>
</dbReference>
<dbReference type="InterPro" id="IPR050109">
    <property type="entry name" value="HTH-type_TetR-like_transc_reg"/>
</dbReference>
<protein>
    <submittedName>
        <fullName evidence="7">TetR/AcrR family transcriptional regulator</fullName>
    </submittedName>
</protein>
<dbReference type="SUPFAM" id="SSF46689">
    <property type="entry name" value="Homeodomain-like"/>
    <property type="match status" value="1"/>
</dbReference>
<dbReference type="RefSeq" id="WP_116242022.1">
    <property type="nucleotide sequence ID" value="NZ_QUAB01000040.1"/>
</dbReference>
<dbReference type="AlphaFoldDB" id="A0A371NV88"/>
<dbReference type="InterPro" id="IPR036271">
    <property type="entry name" value="Tet_transcr_reg_TetR-rel_C_sf"/>
</dbReference>
<dbReference type="Gene3D" id="1.10.357.10">
    <property type="entry name" value="Tetracycline Repressor, domain 2"/>
    <property type="match status" value="1"/>
</dbReference>
<evidence type="ECO:0000256" key="5">
    <source>
        <dbReference type="PROSITE-ProRule" id="PRU00335"/>
    </source>
</evidence>
<organism evidence="7 8">
    <name type="scientific">Microbacterium bovistercoris</name>
    <dbReference type="NCBI Taxonomy" id="2293570"/>
    <lineage>
        <taxon>Bacteria</taxon>
        <taxon>Bacillati</taxon>
        <taxon>Actinomycetota</taxon>
        <taxon>Actinomycetes</taxon>
        <taxon>Micrococcales</taxon>
        <taxon>Microbacteriaceae</taxon>
        <taxon>Microbacterium</taxon>
    </lineage>
</organism>
<evidence type="ECO:0000256" key="2">
    <source>
        <dbReference type="ARBA" id="ARBA00023015"/>
    </source>
</evidence>
<dbReference type="GO" id="GO:0003700">
    <property type="term" value="F:DNA-binding transcription factor activity"/>
    <property type="evidence" value="ECO:0007669"/>
    <property type="project" value="TreeGrafter"/>
</dbReference>
<dbReference type="Pfam" id="PF00440">
    <property type="entry name" value="TetR_N"/>
    <property type="match status" value="1"/>
</dbReference>
<keyword evidence="4" id="KW-0804">Transcription</keyword>
<dbReference type="InterPro" id="IPR039538">
    <property type="entry name" value="BetI_C"/>
</dbReference>
<evidence type="ECO:0000256" key="4">
    <source>
        <dbReference type="ARBA" id="ARBA00023163"/>
    </source>
</evidence>
<evidence type="ECO:0000256" key="1">
    <source>
        <dbReference type="ARBA" id="ARBA00022491"/>
    </source>
</evidence>
<dbReference type="SUPFAM" id="SSF48498">
    <property type="entry name" value="Tetracyclin repressor-like, C-terminal domain"/>
    <property type="match status" value="1"/>
</dbReference>
<reference evidence="7 8" key="1">
    <citation type="submission" date="2018-08" db="EMBL/GenBank/DDBJ databases">
        <title>Isolation, diversity and antifungal activity of Actinobacteria from cow dung.</title>
        <authorList>
            <person name="Ling L."/>
        </authorList>
    </citation>
    <scope>NUCLEOTIDE SEQUENCE [LARGE SCALE GENOMIC DNA]</scope>
    <source>
        <strain evidence="7 8">NEAU-LLE</strain>
    </source>
</reference>
<accession>A0A371NV88</accession>
<keyword evidence="3 5" id="KW-0238">DNA-binding</keyword>
<evidence type="ECO:0000313" key="8">
    <source>
        <dbReference type="Proteomes" id="UP000262172"/>
    </source>
</evidence>
<dbReference type="PANTHER" id="PTHR30055">
    <property type="entry name" value="HTH-TYPE TRANSCRIPTIONAL REGULATOR RUTR"/>
    <property type="match status" value="1"/>
</dbReference>
<dbReference type="Pfam" id="PF13977">
    <property type="entry name" value="TetR_C_6"/>
    <property type="match status" value="1"/>
</dbReference>
<evidence type="ECO:0000313" key="7">
    <source>
        <dbReference type="EMBL" id="REJ05738.1"/>
    </source>
</evidence>
<feature type="DNA-binding region" description="H-T-H motif" evidence="5">
    <location>
        <begin position="24"/>
        <end position="43"/>
    </location>
</feature>
<feature type="domain" description="HTH tetR-type" evidence="6">
    <location>
        <begin position="1"/>
        <end position="61"/>
    </location>
</feature>